<dbReference type="InParanoid" id="A0A482WSC2"/>
<name>A0A482WSC2_LAOST</name>
<evidence type="ECO:0000313" key="2">
    <source>
        <dbReference type="Proteomes" id="UP000291343"/>
    </source>
</evidence>
<dbReference type="Proteomes" id="UP000291343">
    <property type="component" value="Unassembled WGS sequence"/>
</dbReference>
<gene>
    <name evidence="1" type="ORF">LSTR_LSTR013376</name>
</gene>
<comment type="caution">
    <text evidence="1">The sequence shown here is derived from an EMBL/GenBank/DDBJ whole genome shotgun (WGS) entry which is preliminary data.</text>
</comment>
<keyword evidence="2" id="KW-1185">Reference proteome</keyword>
<protein>
    <submittedName>
        <fullName evidence="1">Uncharacterized protein</fullName>
    </submittedName>
</protein>
<dbReference type="EMBL" id="QKKF02026906">
    <property type="protein sequence ID" value="RZF36152.1"/>
    <property type="molecule type" value="Genomic_DNA"/>
</dbReference>
<proteinExistence type="predicted"/>
<evidence type="ECO:0000313" key="1">
    <source>
        <dbReference type="EMBL" id="RZF36152.1"/>
    </source>
</evidence>
<reference evidence="1 2" key="1">
    <citation type="journal article" date="2017" name="Gigascience">
        <title>Genome sequence of the small brown planthopper, Laodelphax striatellus.</title>
        <authorList>
            <person name="Zhu J."/>
            <person name="Jiang F."/>
            <person name="Wang X."/>
            <person name="Yang P."/>
            <person name="Bao Y."/>
            <person name="Zhao W."/>
            <person name="Wang W."/>
            <person name="Lu H."/>
            <person name="Wang Q."/>
            <person name="Cui N."/>
            <person name="Li J."/>
            <person name="Chen X."/>
            <person name="Luo L."/>
            <person name="Yu J."/>
            <person name="Kang L."/>
            <person name="Cui F."/>
        </authorList>
    </citation>
    <scope>NUCLEOTIDE SEQUENCE [LARGE SCALE GENOMIC DNA]</scope>
    <source>
        <strain evidence="1">Lst14</strain>
    </source>
</reference>
<sequence>MPAPQQLATLPLTPSVQQKHSMTMMLEINNCTWIVCTWQVQQPPMPAPQQLAMLPLTPPMQQKHLPLLPPSYCTYQKSLFVVQDNPTVNIHRPLERAGRTNDIPREYNRELIINWEKVQPSQKFLQ</sequence>
<organism evidence="1 2">
    <name type="scientific">Laodelphax striatellus</name>
    <name type="common">Small brown planthopper</name>
    <name type="synonym">Delphax striatella</name>
    <dbReference type="NCBI Taxonomy" id="195883"/>
    <lineage>
        <taxon>Eukaryota</taxon>
        <taxon>Metazoa</taxon>
        <taxon>Ecdysozoa</taxon>
        <taxon>Arthropoda</taxon>
        <taxon>Hexapoda</taxon>
        <taxon>Insecta</taxon>
        <taxon>Pterygota</taxon>
        <taxon>Neoptera</taxon>
        <taxon>Paraneoptera</taxon>
        <taxon>Hemiptera</taxon>
        <taxon>Auchenorrhyncha</taxon>
        <taxon>Fulgoroidea</taxon>
        <taxon>Delphacidae</taxon>
        <taxon>Criomorphinae</taxon>
        <taxon>Laodelphax</taxon>
    </lineage>
</organism>
<dbReference type="AlphaFoldDB" id="A0A482WSC2"/>
<accession>A0A482WSC2</accession>